<dbReference type="Pfam" id="PF02113">
    <property type="entry name" value="Peptidase_S13"/>
    <property type="match status" value="2"/>
</dbReference>
<dbReference type="EMBL" id="JAQNSB010000025">
    <property type="protein sequence ID" value="MDC1856187.1"/>
    <property type="molecule type" value="Genomic_DNA"/>
</dbReference>
<dbReference type="InterPro" id="IPR000667">
    <property type="entry name" value="Peptidase_S13"/>
</dbReference>
<dbReference type="Gene3D" id="3.50.80.20">
    <property type="entry name" value="D-Ala-D-Ala carboxypeptidase C, peptidase S13"/>
    <property type="match status" value="1"/>
</dbReference>
<dbReference type="InterPro" id="IPR012338">
    <property type="entry name" value="Beta-lactam/transpept-like"/>
</dbReference>
<dbReference type="Gene3D" id="3.40.710.10">
    <property type="entry name" value="DD-peptidase/beta-lactamase superfamily"/>
    <property type="match status" value="1"/>
</dbReference>
<dbReference type="Proteomes" id="UP000466952">
    <property type="component" value="Unassembled WGS sequence"/>
</dbReference>
<dbReference type="RefSeq" id="WP_005833985.1">
    <property type="nucleotide sequence ID" value="NZ_CAXTXF010000002.1"/>
</dbReference>
<evidence type="ECO:0000313" key="9">
    <source>
        <dbReference type="Proteomes" id="UP001214113"/>
    </source>
</evidence>
<dbReference type="EC" id="3.4.16.4" evidence="6"/>
<dbReference type="SUPFAM" id="SSF56601">
    <property type="entry name" value="beta-lactamase/transpeptidase-like"/>
    <property type="match status" value="1"/>
</dbReference>
<comment type="similarity">
    <text evidence="1">Belongs to the peptidase S13 family.</text>
</comment>
<evidence type="ECO:0000313" key="5">
    <source>
        <dbReference type="EMBL" id="KAB4241377.1"/>
    </source>
</evidence>
<dbReference type="Proteomes" id="UP001214113">
    <property type="component" value="Unassembled WGS sequence"/>
</dbReference>
<evidence type="ECO:0000256" key="2">
    <source>
        <dbReference type="ARBA" id="ARBA00022801"/>
    </source>
</evidence>
<dbReference type="PRINTS" id="PR00922">
    <property type="entry name" value="DADACBPTASE3"/>
</dbReference>
<feature type="chain" id="PRO_5043134282" evidence="3">
    <location>
        <begin position="20"/>
        <end position="500"/>
    </location>
</feature>
<dbReference type="EMBL" id="WCTR01000013">
    <property type="protein sequence ID" value="KAB4210378.1"/>
    <property type="molecule type" value="Genomic_DNA"/>
</dbReference>
<evidence type="ECO:0000313" key="4">
    <source>
        <dbReference type="EMBL" id="KAB4210378.1"/>
    </source>
</evidence>
<sequence length="500" mass="55502">MKRILLLLILSVCLLPLWPQETVTPVKPLSARIDALIEHKLPAGSNVAISVYDLTAGKPLYGYQADKLSRPASTMKLLTTITALSRPEADEPFRTEVWYQGTIERDTLQGDMYVIGGYDPEFDEEALDSLVATVARFPFSVIKGKVYGDVSMKDSLYWGSGWLWDDTPYSFQPYLSPLMLNKGVVKVTATPGERGDSARLECTPASSYYTLTNKTQSRTPSAGRFRVSRDWLVNGNNITVTGNVDARRAGTVNIFSSQDFFMHTFMERLQARGIRCIPAAEAESPENEVAESEAFETGKPSSTASSYLFGEFRQDSLSVRMASYETSVQDVVKQIMKESDNLNAEAMLCRLGVQSSGKKRVSAEDGLSAIRMLIKEMGYNPDRYNLADGCGLSNYNYISPELLVSFLRYAYSRTDVFQKLYKALPIGGVDGTLEFRMKKGTLSHRNVHAKTGSFTAINCLAGYLKARNGHEIAFAIMNQNALSGREARAFQDAVCDEMIR</sequence>
<evidence type="ECO:0000313" key="7">
    <source>
        <dbReference type="Proteomes" id="UP000462376"/>
    </source>
</evidence>
<organism evidence="6 9">
    <name type="scientific">Bacteroides uniformis</name>
    <dbReference type="NCBI Taxonomy" id="820"/>
    <lineage>
        <taxon>Bacteria</taxon>
        <taxon>Pseudomonadati</taxon>
        <taxon>Bacteroidota</taxon>
        <taxon>Bacteroidia</taxon>
        <taxon>Bacteroidales</taxon>
        <taxon>Bacteroidaceae</taxon>
        <taxon>Bacteroides</taxon>
    </lineage>
</organism>
<evidence type="ECO:0000313" key="6">
    <source>
        <dbReference type="EMBL" id="MDC1856187.1"/>
    </source>
</evidence>
<evidence type="ECO:0000256" key="1">
    <source>
        <dbReference type="ARBA" id="ARBA00006096"/>
    </source>
</evidence>
<gene>
    <name evidence="5" type="ORF">GAP47_01830</name>
    <name evidence="4" type="ORF">GAP55_16370</name>
    <name evidence="6" type="ORF">POZ22_15570</name>
</gene>
<proteinExistence type="inferred from homology"/>
<name>A0A139JUY9_BACUN</name>
<reference evidence="6" key="2">
    <citation type="submission" date="2022-10" db="EMBL/GenBank/DDBJ databases">
        <title>Human gut microbiome strain richness.</title>
        <authorList>
            <person name="Chen-Liaw A."/>
        </authorList>
    </citation>
    <scope>NUCLEOTIDE SEQUENCE</scope>
    <source>
        <strain evidence="6">BSD2780061687st1_G10_BSD2780061687b_171204</strain>
    </source>
</reference>
<dbReference type="STRING" id="820.ERS852554_01677"/>
<dbReference type="GO" id="GO:0006508">
    <property type="term" value="P:proteolysis"/>
    <property type="evidence" value="ECO:0007669"/>
    <property type="project" value="InterPro"/>
</dbReference>
<dbReference type="AlphaFoldDB" id="A0A139JUY9"/>
<keyword evidence="2 6" id="KW-0378">Hydrolase</keyword>
<accession>A0A139JUY9</accession>
<keyword evidence="3" id="KW-0732">Signal</keyword>
<dbReference type="PANTHER" id="PTHR30023:SF0">
    <property type="entry name" value="PENICILLIN-SENSITIVE CARBOXYPEPTIDASE A"/>
    <property type="match status" value="1"/>
</dbReference>
<dbReference type="PANTHER" id="PTHR30023">
    <property type="entry name" value="D-ALANYL-D-ALANINE CARBOXYPEPTIDASE"/>
    <property type="match status" value="1"/>
</dbReference>
<feature type="signal peptide" evidence="3">
    <location>
        <begin position="1"/>
        <end position="19"/>
    </location>
</feature>
<keyword evidence="6" id="KW-0645">Protease</keyword>
<dbReference type="GO" id="GO:0009002">
    <property type="term" value="F:serine-type D-Ala-D-Ala carboxypeptidase activity"/>
    <property type="evidence" value="ECO:0007669"/>
    <property type="project" value="UniProtKB-EC"/>
</dbReference>
<evidence type="ECO:0000313" key="8">
    <source>
        <dbReference type="Proteomes" id="UP000466952"/>
    </source>
</evidence>
<protein>
    <submittedName>
        <fullName evidence="6">D-alanyl-D-alanine carboxypeptidase</fullName>
        <ecNumber evidence="6">3.4.16.4</ecNumber>
    </submittedName>
    <submittedName>
        <fullName evidence="4">Peptidase M15</fullName>
    </submittedName>
</protein>
<evidence type="ECO:0000256" key="3">
    <source>
        <dbReference type="SAM" id="SignalP"/>
    </source>
</evidence>
<dbReference type="EMBL" id="WCTL01000001">
    <property type="protein sequence ID" value="KAB4241377.1"/>
    <property type="molecule type" value="Genomic_DNA"/>
</dbReference>
<dbReference type="GO" id="GO:0000270">
    <property type="term" value="P:peptidoglycan metabolic process"/>
    <property type="evidence" value="ECO:0007669"/>
    <property type="project" value="TreeGrafter"/>
</dbReference>
<reference evidence="7 8" key="1">
    <citation type="journal article" date="2019" name="Nat. Med.">
        <title>A library of human gut bacterial isolates paired with longitudinal multiomics data enables mechanistic microbiome research.</title>
        <authorList>
            <person name="Poyet M."/>
            <person name="Groussin M."/>
            <person name="Gibbons S.M."/>
            <person name="Avila-Pacheco J."/>
            <person name="Jiang X."/>
            <person name="Kearney S.M."/>
            <person name="Perrotta A.R."/>
            <person name="Berdy B."/>
            <person name="Zhao S."/>
            <person name="Lieberman T.D."/>
            <person name="Swanson P.K."/>
            <person name="Smith M."/>
            <person name="Roesemann S."/>
            <person name="Alexander J.E."/>
            <person name="Rich S.A."/>
            <person name="Livny J."/>
            <person name="Vlamakis H."/>
            <person name="Clish C."/>
            <person name="Bullock K."/>
            <person name="Deik A."/>
            <person name="Scott J."/>
            <person name="Pierce K.A."/>
            <person name="Xavier R.J."/>
            <person name="Alm E.J."/>
        </authorList>
    </citation>
    <scope>NUCLEOTIDE SEQUENCE [LARGE SCALE GENOMIC DNA]</scope>
    <source>
        <strain evidence="4 8">BIOML-A11</strain>
        <strain evidence="5 7">BIOML-A5</strain>
    </source>
</reference>
<dbReference type="Proteomes" id="UP000462376">
    <property type="component" value="Unassembled WGS sequence"/>
</dbReference>
<keyword evidence="6" id="KW-0121">Carboxypeptidase</keyword>
<comment type="caution">
    <text evidence="6">The sequence shown here is derived from an EMBL/GenBank/DDBJ whole genome shotgun (WGS) entry which is preliminary data.</text>
</comment>